<gene>
    <name evidence="1" type="ORF">OBRU01_12033</name>
</gene>
<accession>A0A0L7LBI7</accession>
<evidence type="ECO:0000313" key="1">
    <source>
        <dbReference type="EMBL" id="KOB72581.1"/>
    </source>
</evidence>
<name>A0A0L7LBI7_OPEBR</name>
<reference evidence="1 2" key="1">
    <citation type="journal article" date="2015" name="Genome Biol. Evol.">
        <title>The genome of winter moth (Operophtera brumata) provides a genomic perspective on sexual dimorphism and phenology.</title>
        <authorList>
            <person name="Derks M.F."/>
            <person name="Smit S."/>
            <person name="Salis L."/>
            <person name="Schijlen E."/>
            <person name="Bossers A."/>
            <person name="Mateman C."/>
            <person name="Pijl A.S."/>
            <person name="de Ridder D."/>
            <person name="Groenen M.A."/>
            <person name="Visser M.E."/>
            <person name="Megens H.J."/>
        </authorList>
    </citation>
    <scope>NUCLEOTIDE SEQUENCE [LARGE SCALE GENOMIC DNA]</scope>
    <source>
        <strain evidence="1">WM2013NL</strain>
        <tissue evidence="1">Head and thorax</tissue>
    </source>
</reference>
<dbReference type="EMBL" id="JTDY01001901">
    <property type="protein sequence ID" value="KOB72581.1"/>
    <property type="molecule type" value="Genomic_DNA"/>
</dbReference>
<evidence type="ECO:0000313" key="2">
    <source>
        <dbReference type="Proteomes" id="UP000037510"/>
    </source>
</evidence>
<protein>
    <submittedName>
        <fullName evidence="1">Uncharacterized protein</fullName>
    </submittedName>
</protein>
<proteinExistence type="predicted"/>
<organism evidence="1 2">
    <name type="scientific">Operophtera brumata</name>
    <name type="common">Winter moth</name>
    <name type="synonym">Phalaena brumata</name>
    <dbReference type="NCBI Taxonomy" id="104452"/>
    <lineage>
        <taxon>Eukaryota</taxon>
        <taxon>Metazoa</taxon>
        <taxon>Ecdysozoa</taxon>
        <taxon>Arthropoda</taxon>
        <taxon>Hexapoda</taxon>
        <taxon>Insecta</taxon>
        <taxon>Pterygota</taxon>
        <taxon>Neoptera</taxon>
        <taxon>Endopterygota</taxon>
        <taxon>Lepidoptera</taxon>
        <taxon>Glossata</taxon>
        <taxon>Ditrysia</taxon>
        <taxon>Geometroidea</taxon>
        <taxon>Geometridae</taxon>
        <taxon>Larentiinae</taxon>
        <taxon>Operophtera</taxon>
    </lineage>
</organism>
<dbReference type="AlphaFoldDB" id="A0A0L7LBI7"/>
<keyword evidence="2" id="KW-1185">Reference proteome</keyword>
<comment type="caution">
    <text evidence="1">The sequence shown here is derived from an EMBL/GenBank/DDBJ whole genome shotgun (WGS) entry which is preliminary data.</text>
</comment>
<sequence>MTKELSAKRKVDKCRDTHPLARRAEGVLWRPMGVAGRASAPDHWPRVGGARPAPSSRLALIELGLSFDFEWGERAVLHAGKNYHRLPIPSVIGIIQYSPGSSNYAAVSFGAAPFVTGRTRPARRGGHAGSPCFEYSITHVRAGEIAGAVRDGVRVPERRRRRVRRRLPGRGRRRAVVGRASLVRADVAGGLPLPGHALPAAAAAMHAPAGRRHEEPPYISTFHELAT</sequence>
<dbReference type="Proteomes" id="UP000037510">
    <property type="component" value="Unassembled WGS sequence"/>
</dbReference>